<comment type="caution">
    <text evidence="1">The sequence shown here is derived from an EMBL/GenBank/DDBJ whole genome shotgun (WGS) entry which is preliminary data.</text>
</comment>
<reference evidence="1" key="1">
    <citation type="submission" date="2020-06" db="EMBL/GenBank/DDBJ databases">
        <authorList>
            <consortium name="Plant Systems Biology data submission"/>
        </authorList>
    </citation>
    <scope>NUCLEOTIDE SEQUENCE</scope>
    <source>
        <strain evidence="1">D6</strain>
    </source>
</reference>
<keyword evidence="2" id="KW-1185">Reference proteome</keyword>
<name>A0A9N8DYV3_9STRA</name>
<evidence type="ECO:0000313" key="1">
    <source>
        <dbReference type="EMBL" id="CAB9511442.1"/>
    </source>
</evidence>
<dbReference type="Proteomes" id="UP001153069">
    <property type="component" value="Unassembled WGS sequence"/>
</dbReference>
<dbReference type="AlphaFoldDB" id="A0A9N8DYV3"/>
<organism evidence="1 2">
    <name type="scientific">Seminavis robusta</name>
    <dbReference type="NCBI Taxonomy" id="568900"/>
    <lineage>
        <taxon>Eukaryota</taxon>
        <taxon>Sar</taxon>
        <taxon>Stramenopiles</taxon>
        <taxon>Ochrophyta</taxon>
        <taxon>Bacillariophyta</taxon>
        <taxon>Bacillariophyceae</taxon>
        <taxon>Bacillariophycidae</taxon>
        <taxon>Naviculales</taxon>
        <taxon>Naviculaceae</taxon>
        <taxon>Seminavis</taxon>
    </lineage>
</organism>
<protein>
    <submittedName>
        <fullName evidence="1">Uncharacterized protein</fullName>
    </submittedName>
</protein>
<evidence type="ECO:0000313" key="2">
    <source>
        <dbReference type="Proteomes" id="UP001153069"/>
    </source>
</evidence>
<dbReference type="OrthoDB" id="203137at2759"/>
<proteinExistence type="predicted"/>
<sequence length="385" mass="42166">MTSRAANNDEYTEPLSSAALAAQLNLPASVADPALLTYRSVGIGCFGVLMRFGGMPLEKIALFMNSSQVSGKGQFGQAIQLTFKDGALAPYRVVGRASLVAWFFQYSVMGFAFQLVDQGLSKMMGVPATPYGSELMKPPGSSTGQEGDQASLDFRIKSAAKTLLAPILAASLESKVSNRAEVQRYFGKQQFATIESNLLAQRSYPLLSRMAGPAFFPSAMRNTIMCQTTFVLTPITYKLYFPQEHKTKSSLFWYGLSMNIFVGNVAAITQQALWGRSLDMLAEKGRIDYSAVIRQGLHKEGIAAFFTVPKWGSRVLMNAPAQGVLPWFYNDVLPLGERTVLAAVKTCVYEPFWNEVEHTTTARLPEAVKVETQGPPRFTANSPRS</sequence>
<dbReference type="EMBL" id="CAICTM010000484">
    <property type="protein sequence ID" value="CAB9511442.1"/>
    <property type="molecule type" value="Genomic_DNA"/>
</dbReference>
<gene>
    <name evidence="1" type="ORF">SEMRO_485_G152410.1</name>
</gene>
<accession>A0A9N8DYV3</accession>